<evidence type="ECO:0000313" key="3">
    <source>
        <dbReference type="Proteomes" id="UP001556692"/>
    </source>
</evidence>
<proteinExistence type="predicted"/>
<dbReference type="InterPro" id="IPR018688">
    <property type="entry name" value="PpoB2-like"/>
</dbReference>
<dbReference type="Proteomes" id="UP001556692">
    <property type="component" value="Unassembled WGS sequence"/>
</dbReference>
<feature type="transmembrane region" description="Helical" evidence="1">
    <location>
        <begin position="139"/>
        <end position="166"/>
    </location>
</feature>
<keyword evidence="1" id="KW-0472">Membrane</keyword>
<keyword evidence="1" id="KW-1133">Transmembrane helix</keyword>
<dbReference type="EMBL" id="JBDPGJ010000001">
    <property type="protein sequence ID" value="MEX0404399.1"/>
    <property type="molecule type" value="Genomic_DNA"/>
</dbReference>
<keyword evidence="1" id="KW-0812">Transmembrane</keyword>
<evidence type="ECO:0000313" key="2">
    <source>
        <dbReference type="EMBL" id="MEX0404399.1"/>
    </source>
</evidence>
<feature type="transmembrane region" description="Helical" evidence="1">
    <location>
        <begin position="207"/>
        <end position="232"/>
    </location>
</feature>
<comment type="caution">
    <text evidence="2">The sequence shown here is derived from an EMBL/GenBank/DDBJ whole genome shotgun (WGS) entry which is preliminary data.</text>
</comment>
<gene>
    <name evidence="2" type="ORF">ABGN05_01845</name>
</gene>
<accession>A0ABV3SCD1</accession>
<reference evidence="2 3" key="1">
    <citation type="submission" date="2024-05" db="EMBL/GenBank/DDBJ databases">
        <authorList>
            <person name="Jiang F."/>
        </authorList>
    </citation>
    <scope>NUCLEOTIDE SEQUENCE [LARGE SCALE GENOMIC DNA]</scope>
    <source>
        <strain evidence="2 3">LZ166</strain>
    </source>
</reference>
<dbReference type="Pfam" id="PF09948">
    <property type="entry name" value="PpoB2"/>
    <property type="match status" value="1"/>
</dbReference>
<dbReference type="RefSeq" id="WP_367952286.1">
    <property type="nucleotide sequence ID" value="NZ_JBDPGJ010000001.1"/>
</dbReference>
<name>A0ABV3SCD1_9HYPH</name>
<keyword evidence="3" id="KW-1185">Reference proteome</keyword>
<feature type="transmembrane region" description="Helical" evidence="1">
    <location>
        <begin position="110"/>
        <end position="133"/>
    </location>
</feature>
<protein>
    <submittedName>
        <fullName evidence="2">DUF2182 domain-containing protein</fullName>
    </submittedName>
</protein>
<organism evidence="2 3">
    <name type="scientific">Aquibium pacificus</name>
    <dbReference type="NCBI Taxonomy" id="3153579"/>
    <lineage>
        <taxon>Bacteria</taxon>
        <taxon>Pseudomonadati</taxon>
        <taxon>Pseudomonadota</taxon>
        <taxon>Alphaproteobacteria</taxon>
        <taxon>Hyphomicrobiales</taxon>
        <taxon>Phyllobacteriaceae</taxon>
        <taxon>Aquibium</taxon>
    </lineage>
</organism>
<feature type="transmembrane region" description="Helical" evidence="1">
    <location>
        <begin position="16"/>
        <end position="39"/>
    </location>
</feature>
<evidence type="ECO:0000256" key="1">
    <source>
        <dbReference type="SAM" id="Phobius"/>
    </source>
</evidence>
<sequence>MEQTGGIERLLRRDRLVVAMLIATLFGVASLYTVSGIGMKMSALEMTAMDGMRDMPSSDVPGSWSTDYMLLVFLMWWIMMIAMMLPSASPTVLLYSALLRRGAAARHAPALSAVFLSGYLTAWAAFSVMATILHHALETWGLVSSTMMTLINTVPGALLLITAGLFQFSTLKHICLQHCRSPAEFITRSRRPGAMGAFRMGLQHGSYCLGCCWSLMALLFVGGVMNLYWIAALAGFVAIEKLLPRGDLVSKAAGTFLMLWGGYLLVGMLTS</sequence>
<feature type="transmembrane region" description="Helical" evidence="1">
    <location>
        <begin position="252"/>
        <end position="270"/>
    </location>
</feature>
<feature type="transmembrane region" description="Helical" evidence="1">
    <location>
        <begin position="68"/>
        <end position="98"/>
    </location>
</feature>